<dbReference type="HOGENOM" id="CLU_023081_0_1_0"/>
<dbReference type="GO" id="GO:0046872">
    <property type="term" value="F:metal ion binding"/>
    <property type="evidence" value="ECO:0007669"/>
    <property type="project" value="UniProtKB-UniRule"/>
</dbReference>
<feature type="domain" description="4Fe-4S ferredoxin-type" evidence="7">
    <location>
        <begin position="17"/>
        <end position="47"/>
    </location>
</feature>
<sequence length="449" mass="49624">MTTASAPARLRGFSGRDAPSYDAIRKCVHCGFCLPSCPTYRVTWRERSSPRGRIWLMKSVAEGRLDLLDPVFAEEMQLCLNCRACEAVCPSGVHYGEILEASRAQLVQHREQSWRERLFRLAGFRILLGDMRRFRAANALLRWYQRSPLRPLVRRSGVLRLLGLEQAEALLPAIADRFVVADGRFVPAQGERRGRVALFTGCVMSTAYAHVHEATIRVLTRNGFDVVLVSGQQCCGALHVHSGEPELGRRLARQNIEALESPYLDAIIVNAAGCGAMLKEYPALLRQDHDYAERARQLAGKVRDVLEFLVERGLTAQPGPLPWTVTYQEPCHLAHAQRITQQPRVLLRTIPQLRLVEMAESALCCGSAGIYNLLQPDMASTLLARKLDNALATGADVIVSANPGCMLQLEAGLRARGVRLPVLHLVEVLDRAYAAAEGRPADILAAVAD</sequence>
<dbReference type="RefSeq" id="WP_012641674.1">
    <property type="nucleotide sequence ID" value="NC_011959.1"/>
</dbReference>
<accession>B9KXS4</accession>
<dbReference type="PROSITE" id="PS00198">
    <property type="entry name" value="4FE4S_FER_1"/>
    <property type="match status" value="1"/>
</dbReference>
<dbReference type="InterPro" id="IPR012257">
    <property type="entry name" value="Glc_ox_4Fe-4S"/>
</dbReference>
<keyword evidence="6" id="KW-0813">Transport</keyword>
<keyword evidence="3" id="KW-0677">Repeat</keyword>
<dbReference type="EMBL" id="CP001275">
    <property type="protein sequence ID" value="ACM05509.1"/>
    <property type="molecule type" value="Genomic_DNA"/>
</dbReference>
<evidence type="ECO:0000259" key="7">
    <source>
        <dbReference type="PROSITE" id="PS51379"/>
    </source>
</evidence>
<evidence type="ECO:0000256" key="2">
    <source>
        <dbReference type="ARBA" id="ARBA00022723"/>
    </source>
</evidence>
<dbReference type="AlphaFoldDB" id="B9KXS4"/>
<feature type="domain" description="4Fe-4S ferredoxin-type" evidence="7">
    <location>
        <begin position="68"/>
        <end position="99"/>
    </location>
</feature>
<dbReference type="SUPFAM" id="SSF46548">
    <property type="entry name" value="alpha-helical ferredoxin"/>
    <property type="match status" value="1"/>
</dbReference>
<evidence type="ECO:0000256" key="3">
    <source>
        <dbReference type="ARBA" id="ARBA00022737"/>
    </source>
</evidence>
<dbReference type="InterPro" id="IPR017900">
    <property type="entry name" value="4Fe4S_Fe_S_CS"/>
</dbReference>
<dbReference type="InterPro" id="IPR009051">
    <property type="entry name" value="Helical_ferredxn"/>
</dbReference>
<protein>
    <recommendedName>
        <fullName evidence="6">Glycolate oxidase iron-sulfur subunit</fullName>
        <ecNumber evidence="6">1.1.99.14</ecNumber>
    </recommendedName>
</protein>
<dbReference type="GO" id="GO:0051539">
    <property type="term" value="F:4 iron, 4 sulfur cluster binding"/>
    <property type="evidence" value="ECO:0007669"/>
    <property type="project" value="UniProtKB-UniRule"/>
</dbReference>
<keyword evidence="1 6" id="KW-0004">4Fe-4S</keyword>
<dbReference type="PANTHER" id="PTHR32479">
    <property type="entry name" value="GLYCOLATE OXIDASE IRON-SULFUR SUBUNIT"/>
    <property type="match status" value="1"/>
</dbReference>
<dbReference type="EC" id="1.1.99.14" evidence="6"/>
<evidence type="ECO:0000313" key="8">
    <source>
        <dbReference type="EMBL" id="ACM05509.1"/>
    </source>
</evidence>
<keyword evidence="6" id="KW-0249">Electron transport</keyword>
<dbReference type="Proteomes" id="UP000000447">
    <property type="component" value="Chromosome"/>
</dbReference>
<evidence type="ECO:0000313" key="9">
    <source>
        <dbReference type="Proteomes" id="UP000000447"/>
    </source>
</evidence>
<dbReference type="GO" id="GO:0019154">
    <property type="term" value="F:glycolate dehydrogenase activity"/>
    <property type="evidence" value="ECO:0007669"/>
    <property type="project" value="UniProtKB-EC"/>
</dbReference>
<comment type="catalytic activity">
    <reaction evidence="6">
        <text>glycolate + A = glyoxylate + AH2</text>
        <dbReference type="Rhea" id="RHEA:21264"/>
        <dbReference type="ChEBI" id="CHEBI:13193"/>
        <dbReference type="ChEBI" id="CHEBI:17499"/>
        <dbReference type="ChEBI" id="CHEBI:29805"/>
        <dbReference type="ChEBI" id="CHEBI:36655"/>
        <dbReference type="EC" id="1.1.99.14"/>
    </reaction>
</comment>
<evidence type="ECO:0000256" key="5">
    <source>
        <dbReference type="ARBA" id="ARBA00023014"/>
    </source>
</evidence>
<keyword evidence="5 6" id="KW-0411">Iron-sulfur</keyword>
<dbReference type="InterPro" id="IPR017896">
    <property type="entry name" value="4Fe4S_Fe-S-bd"/>
</dbReference>
<dbReference type="PIRSF" id="PIRSF000139">
    <property type="entry name" value="Glc_ox_4Fe-4S"/>
    <property type="match status" value="1"/>
</dbReference>
<proteinExistence type="predicted"/>
<dbReference type="PROSITE" id="PS51379">
    <property type="entry name" value="4FE4S_FER_2"/>
    <property type="match status" value="2"/>
</dbReference>
<keyword evidence="4 6" id="KW-0408">Iron</keyword>
<dbReference type="PANTHER" id="PTHR32479:SF17">
    <property type="entry name" value="GLYCOLATE OXIDASE IRON-SULFUR SUBUNIT"/>
    <property type="match status" value="1"/>
</dbReference>
<comment type="function">
    <text evidence="6">Component of a complex that catalyzes the oxidation of glycolate to glyoxylate.</text>
</comment>
<dbReference type="Pfam" id="PF02754">
    <property type="entry name" value="CCG"/>
    <property type="match status" value="2"/>
</dbReference>
<gene>
    <name evidence="8" type="ordered locus">trd_0262</name>
</gene>
<dbReference type="eggNOG" id="COG0247">
    <property type="taxonomic scope" value="Bacteria"/>
</dbReference>
<evidence type="ECO:0000256" key="6">
    <source>
        <dbReference type="PIRNR" id="PIRNR000139"/>
    </source>
</evidence>
<evidence type="ECO:0000256" key="1">
    <source>
        <dbReference type="ARBA" id="ARBA00022485"/>
    </source>
</evidence>
<dbReference type="KEGG" id="tro:trd_0262"/>
<dbReference type="Gene3D" id="1.10.1060.10">
    <property type="entry name" value="Alpha-helical ferredoxin"/>
    <property type="match status" value="1"/>
</dbReference>
<organism evidence="8 9">
    <name type="scientific">Thermomicrobium roseum (strain ATCC 27502 / DSM 5159 / P-2)</name>
    <dbReference type="NCBI Taxonomy" id="309801"/>
    <lineage>
        <taxon>Bacteria</taxon>
        <taxon>Pseudomonadati</taxon>
        <taxon>Thermomicrobiota</taxon>
        <taxon>Thermomicrobia</taxon>
        <taxon>Thermomicrobiales</taxon>
        <taxon>Thermomicrobiaceae</taxon>
        <taxon>Thermomicrobium</taxon>
    </lineage>
</organism>
<keyword evidence="2 6" id="KW-0479">Metal-binding</keyword>
<keyword evidence="9" id="KW-1185">Reference proteome</keyword>
<name>B9KXS4_THERP</name>
<comment type="cofactor">
    <cofactor evidence="6">
        <name>[4Fe-4S] cluster</name>
        <dbReference type="ChEBI" id="CHEBI:49883"/>
    </cofactor>
    <text evidence="6">Binds 2 [4Fe-4S] clusters.</text>
</comment>
<dbReference type="OrthoDB" id="9770306at2"/>
<dbReference type="Pfam" id="PF13183">
    <property type="entry name" value="Fer4_8"/>
    <property type="match status" value="1"/>
</dbReference>
<dbReference type="InterPro" id="IPR004017">
    <property type="entry name" value="Cys_rich_dom"/>
</dbReference>
<evidence type="ECO:0000256" key="4">
    <source>
        <dbReference type="ARBA" id="ARBA00023004"/>
    </source>
</evidence>
<dbReference type="STRING" id="309801.trd_0262"/>
<reference evidence="8 9" key="1">
    <citation type="journal article" date="2009" name="PLoS ONE">
        <title>Complete genome sequence of the aerobic CO-oxidizing thermophile Thermomicrobium roseum.</title>
        <authorList>
            <person name="Wu D."/>
            <person name="Raymond J."/>
            <person name="Wu M."/>
            <person name="Chatterji S."/>
            <person name="Ren Q."/>
            <person name="Graham J.E."/>
            <person name="Bryant D.A."/>
            <person name="Robb F."/>
            <person name="Colman A."/>
            <person name="Tallon L.J."/>
            <person name="Badger J.H."/>
            <person name="Madupu R."/>
            <person name="Ward N.L."/>
            <person name="Eisen J.A."/>
        </authorList>
    </citation>
    <scope>NUCLEOTIDE SEQUENCE [LARGE SCALE GENOMIC DNA]</scope>
    <source>
        <strain evidence="9">ATCC 27502 / DSM 5159 / P-2</strain>
    </source>
</reference>
<comment type="catalytic activity">
    <reaction evidence="6">
        <text>(R)-lactate + A = pyruvate + AH2</text>
        <dbReference type="Rhea" id="RHEA:15089"/>
        <dbReference type="ChEBI" id="CHEBI:13193"/>
        <dbReference type="ChEBI" id="CHEBI:15361"/>
        <dbReference type="ChEBI" id="CHEBI:16004"/>
        <dbReference type="ChEBI" id="CHEBI:17499"/>
    </reaction>
</comment>